<gene>
    <name evidence="1" type="ORF">BpHYR1_028236</name>
</gene>
<accession>A0A3M7R6H1</accession>
<dbReference type="AlphaFoldDB" id="A0A3M7R6H1"/>
<protein>
    <submittedName>
        <fullName evidence="1">Uncharacterized protein</fullName>
    </submittedName>
</protein>
<reference evidence="1 2" key="1">
    <citation type="journal article" date="2018" name="Sci. Rep.">
        <title>Genomic signatures of local adaptation to the degree of environmental predictability in rotifers.</title>
        <authorList>
            <person name="Franch-Gras L."/>
            <person name="Hahn C."/>
            <person name="Garcia-Roger E.M."/>
            <person name="Carmona M.J."/>
            <person name="Serra M."/>
            <person name="Gomez A."/>
        </authorList>
    </citation>
    <scope>NUCLEOTIDE SEQUENCE [LARGE SCALE GENOMIC DNA]</scope>
    <source>
        <strain evidence="1">HYR1</strain>
    </source>
</reference>
<name>A0A3M7R6H1_BRAPC</name>
<evidence type="ECO:0000313" key="2">
    <source>
        <dbReference type="Proteomes" id="UP000276133"/>
    </source>
</evidence>
<sequence>MIKTSYLLNADIALAWYRQQIRKALTFFDFLINRRNSIIKKRIFYYFYLMIKLSKIDEMNKKKFNFYLYQIINLPEITIQYELHFDEILHIISRLAVDETLKGAQWSPFSAQKSF</sequence>
<evidence type="ECO:0000313" key="1">
    <source>
        <dbReference type="EMBL" id="RNA19049.1"/>
    </source>
</evidence>
<organism evidence="1 2">
    <name type="scientific">Brachionus plicatilis</name>
    <name type="common">Marine rotifer</name>
    <name type="synonym">Brachionus muelleri</name>
    <dbReference type="NCBI Taxonomy" id="10195"/>
    <lineage>
        <taxon>Eukaryota</taxon>
        <taxon>Metazoa</taxon>
        <taxon>Spiralia</taxon>
        <taxon>Gnathifera</taxon>
        <taxon>Rotifera</taxon>
        <taxon>Eurotatoria</taxon>
        <taxon>Monogononta</taxon>
        <taxon>Pseudotrocha</taxon>
        <taxon>Ploima</taxon>
        <taxon>Brachionidae</taxon>
        <taxon>Brachionus</taxon>
    </lineage>
</organism>
<dbReference type="EMBL" id="REGN01004117">
    <property type="protein sequence ID" value="RNA19049.1"/>
    <property type="molecule type" value="Genomic_DNA"/>
</dbReference>
<dbReference type="Proteomes" id="UP000276133">
    <property type="component" value="Unassembled WGS sequence"/>
</dbReference>
<keyword evidence="2" id="KW-1185">Reference proteome</keyword>
<comment type="caution">
    <text evidence="1">The sequence shown here is derived from an EMBL/GenBank/DDBJ whole genome shotgun (WGS) entry which is preliminary data.</text>
</comment>
<proteinExistence type="predicted"/>